<evidence type="ECO:0000256" key="1">
    <source>
        <dbReference type="ARBA" id="ARBA00005964"/>
    </source>
</evidence>
<dbReference type="EMBL" id="LUCH01000026">
    <property type="protein sequence ID" value="KAF5406359.1"/>
    <property type="molecule type" value="Genomic_DNA"/>
</dbReference>
<gene>
    <name evidence="4" type="ORF">PHET_00102</name>
</gene>
<evidence type="ECO:0000256" key="2">
    <source>
        <dbReference type="SAM" id="Phobius"/>
    </source>
</evidence>
<dbReference type="SUPFAM" id="SSF53474">
    <property type="entry name" value="alpha/beta-Hydrolases"/>
    <property type="match status" value="1"/>
</dbReference>
<dbReference type="OrthoDB" id="408631at2759"/>
<sequence>MLTAPWLCANMESARRQEYVAVGVGSFARFFLLFLFLPVLINSQLDHCLWPTGCHQDECCFNVVPKTGPICDRIPGCAASFDRDCCKNARPVYTDYGIMYGYAILLDDPLGYRSDGRKYLEIWRGVPYARPPTRENNLRFRKPVPPTQSSAKYDATYFRPSCAQPHLTSEYPFTVWSGSAYEWWRRISMRQTVQEAASISEDCLYLNIYVINETDSGPGSLVPGLRRKLPIVVFFDGLDHLVGSGNGYPGHVLAQLGLVVILVNYRLGPFGYLATQSGTTQSTDLSESDDVALGNYGLWDQVRALEFIRENAEKFFGDPDKITLVGHGSAAGDVALHLLSKHSGRRNPPLFHRVILMSGSDQMEGGFVKHPDESLIYAKELAHQVGCDVSSERTMLACLRGRTTEELQTAGGYVRIHRQVWLTKPWSPQVDGDFIEDRPENLWAAGKFAHIPLIGGLTVDDGAFYALSSIFQLYNTTEQHVVGPMFIHNLFEKLEPNRNFSGISEELLKMAYTEMARRDFASDPLAIGDSLMFEYTDWANKSDDHKRWAMYREAWTDRSVGAGLILTLRYHSNGVNYSTGTPENRTQMYVFAYKSQADPWARILGSYGGSELHYLFGYPRLTHLKTAETLNSEWPDHLGLQPPLTNYTQTDRNMSDYLLFFLSNFAKSGNATPNAVRNLTWDTYRPDNRTYFWLNLTSGYNESRSHQIELEALGLGAGFDLRQNYRVYRYAFWNRLYPFQLTWAPRFTPPMPTPGYVIDYETASSSLGGICALLCVITLILFILYYRKRRLLVH</sequence>
<evidence type="ECO:0000313" key="5">
    <source>
        <dbReference type="Proteomes" id="UP000748531"/>
    </source>
</evidence>
<keyword evidence="2" id="KW-0812">Transmembrane</keyword>
<dbReference type="AlphaFoldDB" id="A0A8J4WMD3"/>
<dbReference type="Pfam" id="PF00135">
    <property type="entry name" value="COesterase"/>
    <property type="match status" value="1"/>
</dbReference>
<evidence type="ECO:0000313" key="4">
    <source>
        <dbReference type="EMBL" id="KAF5406359.1"/>
    </source>
</evidence>
<dbReference type="InterPro" id="IPR051093">
    <property type="entry name" value="Neuroligin/BSAL"/>
</dbReference>
<evidence type="ECO:0000259" key="3">
    <source>
        <dbReference type="Pfam" id="PF00135"/>
    </source>
</evidence>
<keyword evidence="2" id="KW-1133">Transmembrane helix</keyword>
<organism evidence="4 5">
    <name type="scientific">Paragonimus heterotremus</name>
    <dbReference type="NCBI Taxonomy" id="100268"/>
    <lineage>
        <taxon>Eukaryota</taxon>
        <taxon>Metazoa</taxon>
        <taxon>Spiralia</taxon>
        <taxon>Lophotrochozoa</taxon>
        <taxon>Platyhelminthes</taxon>
        <taxon>Trematoda</taxon>
        <taxon>Digenea</taxon>
        <taxon>Plagiorchiida</taxon>
        <taxon>Troglotremata</taxon>
        <taxon>Troglotrematidae</taxon>
        <taxon>Paragonimus</taxon>
    </lineage>
</organism>
<comment type="similarity">
    <text evidence="1">Belongs to the type-B carboxylesterase/lipase family.</text>
</comment>
<dbReference type="InterPro" id="IPR002018">
    <property type="entry name" value="CarbesteraseB"/>
</dbReference>
<proteinExistence type="inferred from homology"/>
<keyword evidence="2" id="KW-0472">Membrane</keyword>
<dbReference type="PANTHER" id="PTHR43903">
    <property type="entry name" value="NEUROLIGIN"/>
    <property type="match status" value="1"/>
</dbReference>
<dbReference type="Proteomes" id="UP000748531">
    <property type="component" value="Unassembled WGS sequence"/>
</dbReference>
<feature type="transmembrane region" description="Helical" evidence="2">
    <location>
        <begin position="767"/>
        <end position="786"/>
    </location>
</feature>
<feature type="domain" description="Carboxylesterase type B" evidence="3">
    <location>
        <begin position="117"/>
        <end position="699"/>
    </location>
</feature>
<feature type="transmembrane region" description="Helical" evidence="2">
    <location>
        <begin position="20"/>
        <end position="41"/>
    </location>
</feature>
<accession>A0A8J4WMD3</accession>
<keyword evidence="5" id="KW-1185">Reference proteome</keyword>
<protein>
    <submittedName>
        <fullName evidence="4">Carboxylesterase</fullName>
    </submittedName>
</protein>
<comment type="caution">
    <text evidence="4">The sequence shown here is derived from an EMBL/GenBank/DDBJ whole genome shotgun (WGS) entry which is preliminary data.</text>
</comment>
<dbReference type="InterPro" id="IPR029058">
    <property type="entry name" value="AB_hydrolase_fold"/>
</dbReference>
<dbReference type="Gene3D" id="3.40.50.1820">
    <property type="entry name" value="alpha/beta hydrolase"/>
    <property type="match status" value="1"/>
</dbReference>
<reference evidence="4" key="1">
    <citation type="submission" date="2019-05" db="EMBL/GenBank/DDBJ databases">
        <title>Annotation for the trematode Paragonimus heterotremus.</title>
        <authorList>
            <person name="Choi Y.-J."/>
        </authorList>
    </citation>
    <scope>NUCLEOTIDE SEQUENCE</scope>
    <source>
        <strain evidence="4">LC</strain>
    </source>
</reference>
<name>A0A8J4WMD3_9TREM</name>